<dbReference type="CDD" id="cd07263">
    <property type="entry name" value="VOC_like"/>
    <property type="match status" value="1"/>
</dbReference>
<dbReference type="InterPro" id="IPR029068">
    <property type="entry name" value="Glyas_Bleomycin-R_OHBP_Dase"/>
</dbReference>
<dbReference type="RefSeq" id="WP_272747941.1">
    <property type="nucleotide sequence ID" value="NZ_JAQQKX010000006.1"/>
</dbReference>
<reference evidence="2 3" key="1">
    <citation type="submission" date="2023-01" db="EMBL/GenBank/DDBJ databases">
        <title>Novel species of the genus Asticcacaulis isolated from rivers.</title>
        <authorList>
            <person name="Lu H."/>
        </authorList>
    </citation>
    <scope>NUCLEOTIDE SEQUENCE [LARGE SCALE GENOMIC DNA]</scope>
    <source>
        <strain evidence="2 3">BYS171W</strain>
    </source>
</reference>
<gene>
    <name evidence="2" type="ORF">PQU92_09310</name>
</gene>
<keyword evidence="3" id="KW-1185">Reference proteome</keyword>
<dbReference type="InterPro" id="IPR004360">
    <property type="entry name" value="Glyas_Fos-R_dOase_dom"/>
</dbReference>
<evidence type="ECO:0000259" key="1">
    <source>
        <dbReference type="PROSITE" id="PS51819"/>
    </source>
</evidence>
<dbReference type="InterPro" id="IPR037523">
    <property type="entry name" value="VOC_core"/>
</dbReference>
<evidence type="ECO:0000313" key="2">
    <source>
        <dbReference type="EMBL" id="MDC7683472.1"/>
    </source>
</evidence>
<proteinExistence type="predicted"/>
<dbReference type="Proteomes" id="UP001214854">
    <property type="component" value="Unassembled WGS sequence"/>
</dbReference>
<accession>A0ABT5HTS5</accession>
<dbReference type="SUPFAM" id="SSF54593">
    <property type="entry name" value="Glyoxalase/Bleomycin resistance protein/Dihydroxybiphenyl dioxygenase"/>
    <property type="match status" value="1"/>
</dbReference>
<dbReference type="PROSITE" id="PS51819">
    <property type="entry name" value="VOC"/>
    <property type="match status" value="1"/>
</dbReference>
<organism evidence="2 3">
    <name type="scientific">Asticcacaulis aquaticus</name>
    <dbReference type="NCBI Taxonomy" id="2984212"/>
    <lineage>
        <taxon>Bacteria</taxon>
        <taxon>Pseudomonadati</taxon>
        <taxon>Pseudomonadota</taxon>
        <taxon>Alphaproteobacteria</taxon>
        <taxon>Caulobacterales</taxon>
        <taxon>Caulobacteraceae</taxon>
        <taxon>Asticcacaulis</taxon>
    </lineage>
</organism>
<dbReference type="PANTHER" id="PTHR36437:SF2">
    <property type="entry name" value="GLYOXALASE_BLEOMYCIN RESISTANCE PROTEIN_DIOXYGENASE"/>
    <property type="match status" value="1"/>
</dbReference>
<evidence type="ECO:0000313" key="3">
    <source>
        <dbReference type="Proteomes" id="UP001214854"/>
    </source>
</evidence>
<dbReference type="Gene3D" id="3.10.180.10">
    <property type="entry name" value="2,3-Dihydroxybiphenyl 1,2-Dioxygenase, domain 1"/>
    <property type="match status" value="1"/>
</dbReference>
<feature type="domain" description="VOC" evidence="1">
    <location>
        <begin position="3"/>
        <end position="127"/>
    </location>
</feature>
<sequence length="129" mass="14206">MSHIAAVTLVVPDYDEAILHYCEGFGFDLIEDTDFGNGKRWVLIAPPGSHETRLLLGKASTPEQIAAIGHQTGGRVFLILFTDDFARDHASFSAAGAVFTEAPRQEPYGTVAVFRDRFGNLWDLLQPKN</sequence>
<dbReference type="EMBL" id="JAQQKX010000006">
    <property type="protein sequence ID" value="MDC7683472.1"/>
    <property type="molecule type" value="Genomic_DNA"/>
</dbReference>
<dbReference type="Pfam" id="PF00903">
    <property type="entry name" value="Glyoxalase"/>
    <property type="match status" value="1"/>
</dbReference>
<name>A0ABT5HTS5_9CAUL</name>
<protein>
    <submittedName>
        <fullName evidence="2">VOC family protein</fullName>
    </submittedName>
</protein>
<comment type="caution">
    <text evidence="2">The sequence shown here is derived from an EMBL/GenBank/DDBJ whole genome shotgun (WGS) entry which is preliminary data.</text>
</comment>
<dbReference type="PANTHER" id="PTHR36437">
    <property type="entry name" value="GLYOXALASE/BLEOMYCIN RESISTANCE PROTEIN/DIOXYGENASE"/>
    <property type="match status" value="1"/>
</dbReference>